<evidence type="ECO:0000256" key="1">
    <source>
        <dbReference type="ARBA" id="ARBA00022729"/>
    </source>
</evidence>
<dbReference type="PRINTS" id="PR00718">
    <property type="entry name" value="PHPHLIPASED"/>
</dbReference>
<evidence type="ECO:0000256" key="2">
    <source>
        <dbReference type="SAM" id="MobiDB-lite"/>
    </source>
</evidence>
<dbReference type="GO" id="GO:0005576">
    <property type="term" value="C:extracellular region"/>
    <property type="evidence" value="ECO:0007669"/>
    <property type="project" value="InterPro"/>
</dbReference>
<dbReference type="InterPro" id="IPR028994">
    <property type="entry name" value="Integrin_alpha_N"/>
</dbReference>
<evidence type="ECO:0000313" key="4">
    <source>
        <dbReference type="Proteomes" id="UP000481583"/>
    </source>
</evidence>
<dbReference type="Gene3D" id="2.130.10.130">
    <property type="entry name" value="Integrin alpha, N-terminal"/>
    <property type="match status" value="2"/>
</dbReference>
<keyword evidence="1" id="KW-0732">Signal</keyword>
<dbReference type="RefSeq" id="WP_165240732.1">
    <property type="nucleotide sequence ID" value="NZ_JAAKZV010000142.1"/>
</dbReference>
<feature type="region of interest" description="Disordered" evidence="2">
    <location>
        <begin position="33"/>
        <end position="81"/>
    </location>
</feature>
<dbReference type="InterPro" id="IPR013517">
    <property type="entry name" value="FG-GAP"/>
</dbReference>
<dbReference type="InterPro" id="IPR001028">
    <property type="entry name" value="Gprt_PLipase_D"/>
</dbReference>
<dbReference type="Pfam" id="PF01839">
    <property type="entry name" value="FG-GAP"/>
    <property type="match status" value="1"/>
</dbReference>
<organism evidence="3 4">
    <name type="scientific">Streptomyces coryli</name>
    <dbReference type="NCBI Taxonomy" id="1128680"/>
    <lineage>
        <taxon>Bacteria</taxon>
        <taxon>Bacillati</taxon>
        <taxon>Actinomycetota</taxon>
        <taxon>Actinomycetes</taxon>
        <taxon>Kitasatosporales</taxon>
        <taxon>Streptomycetaceae</taxon>
        <taxon>Streptomyces</taxon>
    </lineage>
</organism>
<proteinExistence type="predicted"/>
<name>A0A6G4U6S7_9ACTN</name>
<reference evidence="3 4" key="1">
    <citation type="submission" date="2020-02" db="EMBL/GenBank/DDBJ databases">
        <title>Whole-genome analyses of novel actinobacteria.</title>
        <authorList>
            <person name="Sahin N."/>
        </authorList>
    </citation>
    <scope>NUCLEOTIDE SEQUENCE [LARGE SCALE GENOMIC DNA]</scope>
    <source>
        <strain evidence="3 4">A7024</strain>
    </source>
</reference>
<feature type="region of interest" description="Disordered" evidence="2">
    <location>
        <begin position="332"/>
        <end position="352"/>
    </location>
</feature>
<dbReference type="GO" id="GO:0004621">
    <property type="term" value="F:glycosylphosphatidylinositol phospholipase D activity"/>
    <property type="evidence" value="ECO:0007669"/>
    <property type="project" value="InterPro"/>
</dbReference>
<dbReference type="AlphaFoldDB" id="A0A6G4U6S7"/>
<feature type="compositionally biased region" description="Low complexity" evidence="2">
    <location>
        <begin position="67"/>
        <end position="77"/>
    </location>
</feature>
<protein>
    <submittedName>
        <fullName evidence="3">VCBS repeat-containing protein</fullName>
    </submittedName>
</protein>
<dbReference type="EMBL" id="JAAKZV010000142">
    <property type="protein sequence ID" value="NGN67440.1"/>
    <property type="molecule type" value="Genomic_DNA"/>
</dbReference>
<dbReference type="Proteomes" id="UP000481583">
    <property type="component" value="Unassembled WGS sequence"/>
</dbReference>
<evidence type="ECO:0000313" key="3">
    <source>
        <dbReference type="EMBL" id="NGN67440.1"/>
    </source>
</evidence>
<keyword evidence="4" id="KW-1185">Reference proteome</keyword>
<gene>
    <name evidence="3" type="ORF">G5C51_26485</name>
</gene>
<accession>A0A6G4U6S7</accession>
<sequence>MSRRRIALITAMALVLVVANILMYQTLWSDSGSGSGQGNNGPIGVPEAKPGAARVGARPPTPEHCKAPPQAAAPQRRALGDVRDARHRHDFNDDGYPDVHLNAWYRPKVGGRWMHNRALLLGSAKGPGRSISLSTEVAGLEPKGGQPHRAIGDSAARFAGKLDDDQYADLLVRTMPAGAGALGGGTGFDQRVVRGGPEPSAVRLPDGFLQIQAIGDFNADGTQDLIGMRPAPAAGTSAGEARPAAQQCVVVLFGLARRGQDQPTQSFDGTQRGWVSPVPDYRPLVVGDFDGDNYEDVVTRGVLSNRPEDGSTNNPARPPAGVLDTQFYRGTPEGLALAPTPPGVGRTPAGGEFDGPNKVRRLLCAGYFDRDRYADLLQSDGTVLHGGPRGPGTRTSTIARVGGKVPASCQDAPGADLNGDGADELITAAPDHRPASEVRLRLSGPDGYGPVVPITRTSLGLPRGHGWTPADHDQLGWDVTAADLDNDGYDELLIGYRGYTKPREEQGYFVIPGTADGPDLKHPRFLPARDLGARP</sequence>
<comment type="caution">
    <text evidence="3">The sequence shown here is derived from an EMBL/GenBank/DDBJ whole genome shotgun (WGS) entry which is preliminary data.</text>
</comment>
<dbReference type="SUPFAM" id="SSF69318">
    <property type="entry name" value="Integrin alpha N-terminal domain"/>
    <property type="match status" value="1"/>
</dbReference>